<reference evidence="2" key="1">
    <citation type="journal article" date="2014" name="Int. J. Syst. Evol. Microbiol.">
        <title>Complete genome sequence of Corynebacterium casei LMG S-19264T (=DSM 44701T), isolated from a smear-ripened cheese.</title>
        <authorList>
            <consortium name="US DOE Joint Genome Institute (JGI-PGF)"/>
            <person name="Walter F."/>
            <person name="Albersmeier A."/>
            <person name="Kalinowski J."/>
            <person name="Ruckert C."/>
        </authorList>
    </citation>
    <scope>NUCLEOTIDE SEQUENCE</scope>
    <source>
        <strain evidence="2">VKM Ac-1401</strain>
    </source>
</reference>
<dbReference type="InterPro" id="IPR000192">
    <property type="entry name" value="Aminotrans_V_dom"/>
</dbReference>
<gene>
    <name evidence="2" type="ORF">GCM10017584_32370</name>
</gene>
<sequence length="350" mass="36789">MTTPSLAEARGHFLVTDGYLAACTQGLPLRETLAASRAELDLWESGGATPAHYGAAVDVARDAYARLVGVDARHVAIGSQVSVLASLVACSVPDGAEVVCVDGDFSSMIAPFAAQADRGVTVVHAPLARLAEAIGPRTWLVAFSLVQSATGAIADADAVLASAARHGARTFADLTQAAGWLPVDAGRFDLTVCHAYKWLCAPRGSAFLTVNDRMLSELRPVQAGWFAGDDPWSSCYGPVSELAHDARRFDVSPAWPVWPGTAAALEFFAELDITEVHRYVTGLGDELSHRLGIPALGQPIVTWPDPEGCDLAALTAAGIRASGRAGRARVAFHLWNTSADVDRVAAALRP</sequence>
<reference evidence="2" key="2">
    <citation type="submission" date="2023-01" db="EMBL/GenBank/DDBJ databases">
        <authorList>
            <person name="Sun Q."/>
            <person name="Evtushenko L."/>
        </authorList>
    </citation>
    <scope>NUCLEOTIDE SEQUENCE</scope>
    <source>
        <strain evidence="2">VKM Ac-1401</strain>
    </source>
</reference>
<organism evidence="2 3">
    <name type="scientific">Leifsonia poae</name>
    <dbReference type="NCBI Taxonomy" id="110933"/>
    <lineage>
        <taxon>Bacteria</taxon>
        <taxon>Bacillati</taxon>
        <taxon>Actinomycetota</taxon>
        <taxon>Actinomycetes</taxon>
        <taxon>Micrococcales</taxon>
        <taxon>Microbacteriaceae</taxon>
        <taxon>Leifsonia</taxon>
    </lineage>
</organism>
<dbReference type="InterPro" id="IPR015421">
    <property type="entry name" value="PyrdxlP-dep_Trfase_major"/>
</dbReference>
<comment type="caution">
    <text evidence="2">The sequence shown here is derived from an EMBL/GenBank/DDBJ whole genome shotgun (WGS) entry which is preliminary data.</text>
</comment>
<evidence type="ECO:0000313" key="2">
    <source>
        <dbReference type="EMBL" id="GLJ77663.1"/>
    </source>
</evidence>
<dbReference type="AlphaFoldDB" id="A0A9W6HDB6"/>
<dbReference type="Gene3D" id="3.90.1150.10">
    <property type="entry name" value="Aspartate Aminotransferase, domain 1"/>
    <property type="match status" value="1"/>
</dbReference>
<dbReference type="InterPro" id="IPR015422">
    <property type="entry name" value="PyrdxlP-dep_Trfase_small"/>
</dbReference>
<dbReference type="EMBL" id="BSEN01000015">
    <property type="protein sequence ID" value="GLJ77663.1"/>
    <property type="molecule type" value="Genomic_DNA"/>
</dbReference>
<evidence type="ECO:0000313" key="3">
    <source>
        <dbReference type="Proteomes" id="UP001142372"/>
    </source>
</evidence>
<dbReference type="Pfam" id="PF00266">
    <property type="entry name" value="Aminotran_5"/>
    <property type="match status" value="1"/>
</dbReference>
<dbReference type="SUPFAM" id="SSF53383">
    <property type="entry name" value="PLP-dependent transferases"/>
    <property type="match status" value="1"/>
</dbReference>
<accession>A0A9W6HDB6</accession>
<dbReference type="InterPro" id="IPR015424">
    <property type="entry name" value="PyrdxlP-dep_Trfase"/>
</dbReference>
<dbReference type="Gene3D" id="3.40.640.10">
    <property type="entry name" value="Type I PLP-dependent aspartate aminotransferase-like (Major domain)"/>
    <property type="match status" value="1"/>
</dbReference>
<dbReference type="Proteomes" id="UP001142372">
    <property type="component" value="Unassembled WGS sequence"/>
</dbReference>
<dbReference type="PANTHER" id="PTHR43586">
    <property type="entry name" value="CYSTEINE DESULFURASE"/>
    <property type="match status" value="1"/>
</dbReference>
<name>A0A9W6HDB6_9MICO</name>
<protein>
    <recommendedName>
        <fullName evidence="1">Aminotransferase class V domain-containing protein</fullName>
    </recommendedName>
</protein>
<keyword evidence="3" id="KW-1185">Reference proteome</keyword>
<feature type="domain" description="Aminotransferase class V" evidence="1">
    <location>
        <begin position="80"/>
        <end position="291"/>
    </location>
</feature>
<proteinExistence type="predicted"/>
<dbReference type="PANTHER" id="PTHR43586:SF21">
    <property type="entry name" value="PYRIDOXAL PHOSPHATE (PLP)-DEPENDENT ASPARTATE AMINOTRANSFERASE SUPERFAMILY"/>
    <property type="match status" value="1"/>
</dbReference>
<evidence type="ECO:0000259" key="1">
    <source>
        <dbReference type="Pfam" id="PF00266"/>
    </source>
</evidence>